<dbReference type="Proteomes" id="UP000248039">
    <property type="component" value="Unassembled WGS sequence"/>
</dbReference>
<organism evidence="1 2">
    <name type="scientific">Streptomyces tateyamensis</name>
    <dbReference type="NCBI Taxonomy" id="565073"/>
    <lineage>
        <taxon>Bacteria</taxon>
        <taxon>Bacillati</taxon>
        <taxon>Actinomycetota</taxon>
        <taxon>Actinomycetes</taxon>
        <taxon>Kitasatosporales</taxon>
        <taxon>Streptomycetaceae</taxon>
        <taxon>Streptomyces</taxon>
    </lineage>
</organism>
<dbReference type="EMBL" id="PYBW01000150">
    <property type="protein sequence ID" value="PYC67647.1"/>
    <property type="molecule type" value="Genomic_DNA"/>
</dbReference>
<proteinExistence type="predicted"/>
<evidence type="ECO:0000313" key="1">
    <source>
        <dbReference type="EMBL" id="PYC67647.1"/>
    </source>
</evidence>
<keyword evidence="2" id="KW-1185">Reference proteome</keyword>
<name>A0A2V4N0W2_9ACTN</name>
<protein>
    <submittedName>
        <fullName evidence="1">Uncharacterized protein</fullName>
    </submittedName>
</protein>
<sequence length="77" mass="8237">MVTDEQVAGEEVGRSIPAQVPMYTWNLAGYRVGHAPSGAENRHTFGGLTDQAFGMIPLLEAGVGGAWPWQDPPRSVT</sequence>
<gene>
    <name evidence="1" type="ORF">C7C46_30130</name>
</gene>
<evidence type="ECO:0000313" key="2">
    <source>
        <dbReference type="Proteomes" id="UP000248039"/>
    </source>
</evidence>
<dbReference type="AlphaFoldDB" id="A0A2V4N0W2"/>
<comment type="caution">
    <text evidence="1">The sequence shown here is derived from an EMBL/GenBank/DDBJ whole genome shotgun (WGS) entry which is preliminary data.</text>
</comment>
<accession>A0A2V4N0W2</accession>
<dbReference type="OrthoDB" id="208855at2"/>
<reference evidence="1 2" key="1">
    <citation type="submission" date="2018-03" db="EMBL/GenBank/DDBJ databases">
        <title>Bioinformatic expansion and discovery of thiopeptide antibiotics.</title>
        <authorList>
            <person name="Schwalen C.J."/>
            <person name="Hudson G.A."/>
            <person name="Mitchell D.A."/>
        </authorList>
    </citation>
    <scope>NUCLEOTIDE SEQUENCE [LARGE SCALE GENOMIC DNA]</scope>
    <source>
        <strain evidence="1 2">ATCC 21389</strain>
    </source>
</reference>